<dbReference type="SMART" id="SM00347">
    <property type="entry name" value="HTH_MARR"/>
    <property type="match status" value="1"/>
</dbReference>
<evidence type="ECO:0000259" key="4">
    <source>
        <dbReference type="PROSITE" id="PS50995"/>
    </source>
</evidence>
<evidence type="ECO:0000313" key="5">
    <source>
        <dbReference type="EMBL" id="MDQ0323093.1"/>
    </source>
</evidence>
<dbReference type="PROSITE" id="PS01117">
    <property type="entry name" value="HTH_MARR_1"/>
    <property type="match status" value="1"/>
</dbReference>
<dbReference type="InterPro" id="IPR036390">
    <property type="entry name" value="WH_DNA-bd_sf"/>
</dbReference>
<evidence type="ECO:0000256" key="1">
    <source>
        <dbReference type="ARBA" id="ARBA00023015"/>
    </source>
</evidence>
<name>A0ABU0BYR3_9HYPH</name>
<reference evidence="5 6" key="1">
    <citation type="submission" date="2023-07" db="EMBL/GenBank/DDBJ databases">
        <title>Genomic Encyclopedia of Type Strains, Phase IV (KMG-IV): sequencing the most valuable type-strain genomes for metagenomic binning, comparative biology and taxonomic classification.</title>
        <authorList>
            <person name="Goeker M."/>
        </authorList>
    </citation>
    <scope>NUCLEOTIDE SEQUENCE [LARGE SCALE GENOMIC DNA]</scope>
    <source>
        <strain evidence="5 6">DSM 1112</strain>
    </source>
</reference>
<sequence length="153" mass="17040">MESGRSKSIGHQINWTARLFAREMDRRVKSIGLSSSQLPVLLALADAEILSQKALVARSAVEQPAMARMLDRMEKEGLVRKKPDPFDGRGFLYSLTEKSRLKLPVVFNEMVVGNEKALRGISEAQVELLLQTLVRMNLNLADPDVTPPVPEKS</sequence>
<dbReference type="SUPFAM" id="SSF46785">
    <property type="entry name" value="Winged helix' DNA-binding domain"/>
    <property type="match status" value="1"/>
</dbReference>
<evidence type="ECO:0000313" key="6">
    <source>
        <dbReference type="Proteomes" id="UP001230207"/>
    </source>
</evidence>
<evidence type="ECO:0000256" key="3">
    <source>
        <dbReference type="ARBA" id="ARBA00023163"/>
    </source>
</evidence>
<protein>
    <submittedName>
        <fullName evidence="5">DNA-binding MarR family transcriptional regulator</fullName>
    </submittedName>
</protein>
<dbReference type="PRINTS" id="PR00598">
    <property type="entry name" value="HTHMARR"/>
</dbReference>
<dbReference type="Proteomes" id="UP001230207">
    <property type="component" value="Unassembled WGS sequence"/>
</dbReference>
<dbReference type="InterPro" id="IPR036388">
    <property type="entry name" value="WH-like_DNA-bd_sf"/>
</dbReference>
<dbReference type="Pfam" id="PF12802">
    <property type="entry name" value="MarR_2"/>
    <property type="match status" value="1"/>
</dbReference>
<dbReference type="PROSITE" id="PS50995">
    <property type="entry name" value="HTH_MARR_2"/>
    <property type="match status" value="1"/>
</dbReference>
<keyword evidence="2 5" id="KW-0238">DNA-binding</keyword>
<keyword evidence="6" id="KW-1185">Reference proteome</keyword>
<proteinExistence type="predicted"/>
<keyword evidence="3" id="KW-0804">Transcription</keyword>
<keyword evidence="1" id="KW-0805">Transcription regulation</keyword>
<dbReference type="GO" id="GO:0003677">
    <property type="term" value="F:DNA binding"/>
    <property type="evidence" value="ECO:0007669"/>
    <property type="project" value="UniProtKB-KW"/>
</dbReference>
<dbReference type="EMBL" id="JAUSVF010000003">
    <property type="protein sequence ID" value="MDQ0323093.1"/>
    <property type="molecule type" value="Genomic_DNA"/>
</dbReference>
<accession>A0ABU0BYR3</accession>
<dbReference type="InterPro" id="IPR000835">
    <property type="entry name" value="HTH_MarR-typ"/>
</dbReference>
<evidence type="ECO:0000256" key="2">
    <source>
        <dbReference type="ARBA" id="ARBA00023125"/>
    </source>
</evidence>
<organism evidence="5 6">
    <name type="scientific">Pararhizobium capsulatum DSM 1112</name>
    <dbReference type="NCBI Taxonomy" id="1121113"/>
    <lineage>
        <taxon>Bacteria</taxon>
        <taxon>Pseudomonadati</taxon>
        <taxon>Pseudomonadota</taxon>
        <taxon>Alphaproteobacteria</taxon>
        <taxon>Hyphomicrobiales</taxon>
        <taxon>Rhizobiaceae</taxon>
        <taxon>Rhizobium/Agrobacterium group</taxon>
        <taxon>Pararhizobium</taxon>
    </lineage>
</organism>
<dbReference type="Gene3D" id="1.10.10.10">
    <property type="entry name" value="Winged helix-like DNA-binding domain superfamily/Winged helix DNA-binding domain"/>
    <property type="match status" value="1"/>
</dbReference>
<gene>
    <name evidence="5" type="ORF">QO002_005299</name>
</gene>
<dbReference type="RefSeq" id="WP_307235417.1">
    <property type="nucleotide sequence ID" value="NZ_JAUSVF010000003.1"/>
</dbReference>
<dbReference type="InterPro" id="IPR023187">
    <property type="entry name" value="Tscrpt_reg_MarR-type_CS"/>
</dbReference>
<comment type="caution">
    <text evidence="5">The sequence shown here is derived from an EMBL/GenBank/DDBJ whole genome shotgun (WGS) entry which is preliminary data.</text>
</comment>
<dbReference type="PANTHER" id="PTHR42756:SF1">
    <property type="entry name" value="TRANSCRIPTIONAL REPRESSOR OF EMRAB OPERON"/>
    <property type="match status" value="1"/>
</dbReference>
<feature type="domain" description="HTH marR-type" evidence="4">
    <location>
        <begin position="6"/>
        <end position="138"/>
    </location>
</feature>
<dbReference type="PANTHER" id="PTHR42756">
    <property type="entry name" value="TRANSCRIPTIONAL REGULATOR, MARR"/>
    <property type="match status" value="1"/>
</dbReference>